<comment type="caution">
    <text evidence="1">The sequence shown here is derived from an EMBL/GenBank/DDBJ whole genome shotgun (WGS) entry which is preliminary data.</text>
</comment>
<reference evidence="1" key="1">
    <citation type="submission" date="2019-11" db="EMBL/GenBank/DDBJ databases">
        <title>Nori genome reveals adaptations in red seaweeds to the harsh intertidal environment.</title>
        <authorList>
            <person name="Wang D."/>
            <person name="Mao Y."/>
        </authorList>
    </citation>
    <scope>NUCLEOTIDE SEQUENCE</scope>
    <source>
        <tissue evidence="1">Gametophyte</tissue>
    </source>
</reference>
<name>A0ACC3BNV8_PYRYE</name>
<dbReference type="Proteomes" id="UP000798662">
    <property type="component" value="Chromosome 1"/>
</dbReference>
<organism evidence="1 2">
    <name type="scientific">Pyropia yezoensis</name>
    <name type="common">Susabi-nori</name>
    <name type="synonym">Porphyra yezoensis</name>
    <dbReference type="NCBI Taxonomy" id="2788"/>
    <lineage>
        <taxon>Eukaryota</taxon>
        <taxon>Rhodophyta</taxon>
        <taxon>Bangiophyceae</taxon>
        <taxon>Bangiales</taxon>
        <taxon>Bangiaceae</taxon>
        <taxon>Pyropia</taxon>
    </lineage>
</organism>
<protein>
    <submittedName>
        <fullName evidence="1">Uncharacterized protein</fullName>
    </submittedName>
</protein>
<keyword evidence="2" id="KW-1185">Reference proteome</keyword>
<evidence type="ECO:0000313" key="1">
    <source>
        <dbReference type="EMBL" id="KAK1859176.1"/>
    </source>
</evidence>
<gene>
    <name evidence="1" type="ORF">I4F81_001773</name>
</gene>
<sequence length="245" mass="25133">MAGNLFAVGSSPADTIDLIGQGEIKSSTLHKSNKRAHELAIGGRKAGMSAVNAALAAAEQIRRESSSGGGSLPAKSTIGPASSAQSLSIAARAAKRIKADALATELRGRSRDPAASSGEGASMAPDHSGNLSGWGPGQRARFASAVPLVPPDRRVVWSSRGVAEQAMASVHGPDFAETHTGLTGRVVKSATDSYLTGFALMCGAFSPADVAERLCSWRSDDGDISKATLLVRFSAWAEGYVASLL</sequence>
<dbReference type="EMBL" id="CM020618">
    <property type="protein sequence ID" value="KAK1859176.1"/>
    <property type="molecule type" value="Genomic_DNA"/>
</dbReference>
<proteinExistence type="predicted"/>
<accession>A0ACC3BNV8</accession>
<evidence type="ECO:0000313" key="2">
    <source>
        <dbReference type="Proteomes" id="UP000798662"/>
    </source>
</evidence>